<proteinExistence type="predicted"/>
<reference evidence="1 2" key="1">
    <citation type="submission" date="2018-03" db="EMBL/GenBank/DDBJ databases">
        <title>Genomic Encyclopedia of Archaeal and Bacterial Type Strains, Phase II (KMG-II): from individual species to whole genera.</title>
        <authorList>
            <person name="Goeker M."/>
        </authorList>
    </citation>
    <scope>NUCLEOTIDE SEQUENCE [LARGE SCALE GENOMIC DNA]</scope>
    <source>
        <strain evidence="1 2">DSM 100214</strain>
    </source>
</reference>
<dbReference type="OrthoDB" id="795326at2"/>
<sequence length="325" mass="37185">MQQSKANEAIPVCELWQKSRLYVTDQFLQPPVVLRVDDSIIGTLGNFSASTGKAKSKKTFNICAIVASALTNGTVLNYRSDFPHAKRKVLYVDTEQSPFHCQRVLKRILSLADLSTEKQPDALEFLCLRGSDPKTRLSIIEYAIYNIPHLGLVIIDGIRDLVYDINSPSESTSLITKLMQWTDERQIHIHTVLQVTKDDMDKDISSVASMYIRDRDFEPFAFRINEDSLPELIENDQPQQPLNKKAFDYKEVSEAKHREALEAVFSIGESLSYASLIDRLRLCYTDAGYAFGVSKAKQLKQFLTNKRMVTQGEDKQYRYNPNFYY</sequence>
<accession>A0A2V3PQW0</accession>
<dbReference type="Pfam" id="PF13481">
    <property type="entry name" value="AAA_25"/>
    <property type="match status" value="1"/>
</dbReference>
<keyword evidence="2" id="KW-1185">Reference proteome</keyword>
<evidence type="ECO:0000313" key="2">
    <source>
        <dbReference type="Proteomes" id="UP000247973"/>
    </source>
</evidence>
<name>A0A2V3PQW0_9BACT</name>
<gene>
    <name evidence="1" type="ORF">CLV62_1332</name>
</gene>
<dbReference type="SUPFAM" id="SSF52540">
    <property type="entry name" value="P-loop containing nucleoside triphosphate hydrolases"/>
    <property type="match status" value="1"/>
</dbReference>
<comment type="caution">
    <text evidence="1">The sequence shown here is derived from an EMBL/GenBank/DDBJ whole genome shotgun (WGS) entry which is preliminary data.</text>
</comment>
<dbReference type="EMBL" id="QICL01000033">
    <property type="protein sequence ID" value="PXV59976.1"/>
    <property type="molecule type" value="Genomic_DNA"/>
</dbReference>
<dbReference type="InterPro" id="IPR027417">
    <property type="entry name" value="P-loop_NTPase"/>
</dbReference>
<dbReference type="Gene3D" id="3.40.50.300">
    <property type="entry name" value="P-loop containing nucleotide triphosphate hydrolases"/>
    <property type="match status" value="1"/>
</dbReference>
<evidence type="ECO:0000313" key="1">
    <source>
        <dbReference type="EMBL" id="PXV59976.1"/>
    </source>
</evidence>
<organism evidence="1 2">
    <name type="scientific">Dysgonomonas alginatilytica</name>
    <dbReference type="NCBI Taxonomy" id="1605892"/>
    <lineage>
        <taxon>Bacteria</taxon>
        <taxon>Pseudomonadati</taxon>
        <taxon>Bacteroidota</taxon>
        <taxon>Bacteroidia</taxon>
        <taxon>Bacteroidales</taxon>
        <taxon>Dysgonomonadaceae</taxon>
        <taxon>Dysgonomonas</taxon>
    </lineage>
</organism>
<dbReference type="AlphaFoldDB" id="A0A2V3PQW0"/>
<dbReference type="Proteomes" id="UP000247973">
    <property type="component" value="Unassembled WGS sequence"/>
</dbReference>
<protein>
    <submittedName>
        <fullName evidence="1">AAA domain-containing protein</fullName>
    </submittedName>
</protein>
<dbReference type="RefSeq" id="WP_110312232.1">
    <property type="nucleotide sequence ID" value="NZ_QICL01000033.1"/>
</dbReference>